<dbReference type="KEGG" id="fcm:BIW12_01820"/>
<dbReference type="Gene3D" id="3.20.20.370">
    <property type="entry name" value="Glycoside hydrolase/deacetylase"/>
    <property type="match status" value="2"/>
</dbReference>
<dbReference type="PROSITE" id="PS51677">
    <property type="entry name" value="NODB"/>
    <property type="match status" value="1"/>
</dbReference>
<proteinExistence type="predicted"/>
<evidence type="ECO:0000256" key="1">
    <source>
        <dbReference type="ARBA" id="ARBA00004613"/>
    </source>
</evidence>
<dbReference type="PANTHER" id="PTHR34216">
    <property type="match status" value="1"/>
</dbReference>
<dbReference type="CDD" id="cd10918">
    <property type="entry name" value="CE4_NodB_like_5s_6s"/>
    <property type="match status" value="1"/>
</dbReference>
<evidence type="ECO:0000313" key="5">
    <source>
        <dbReference type="Proteomes" id="UP000178198"/>
    </source>
</evidence>
<evidence type="ECO:0000256" key="2">
    <source>
        <dbReference type="ARBA" id="ARBA00022729"/>
    </source>
</evidence>
<evidence type="ECO:0000259" key="3">
    <source>
        <dbReference type="PROSITE" id="PS51677"/>
    </source>
</evidence>
<dbReference type="EMBL" id="CP017774">
    <property type="protein sequence ID" value="APA00832.1"/>
    <property type="molecule type" value="Genomic_DNA"/>
</dbReference>
<dbReference type="GO" id="GO:0005576">
    <property type="term" value="C:extracellular region"/>
    <property type="evidence" value="ECO:0007669"/>
    <property type="project" value="UniProtKB-SubCell"/>
</dbReference>
<evidence type="ECO:0000313" key="4">
    <source>
        <dbReference type="EMBL" id="APA00832.1"/>
    </source>
</evidence>
<dbReference type="Pfam" id="PF01522">
    <property type="entry name" value="Polysacc_deac_1"/>
    <property type="match status" value="1"/>
</dbReference>
<sequence>MVLLFFLFAFYFSSAQILKRQIPDKLVVLTFDDAPVSQYSIVAPLLKKYGFKATFFVCEFPPNFRDNSKYMNWTQIKKLDKMGFEIGNHTQSHKHVNKLSKENFIQQLQYIENKCDSLKIKKPLSFAYPGYDYSLNAIATLQQQGYILARAGGSRSYNPLEDHPFLIPSWAINATNKDQIIAALQEAKNRKIVVLTIHGVPDIEHPWVNTPPDLFKEFLNYLSKNNYKVIAIKDLNKYIDFPKAAKTIAIDTSKKYKN</sequence>
<dbReference type="PANTHER" id="PTHR34216:SF3">
    <property type="entry name" value="POLY-BETA-1,6-N-ACETYL-D-GLUCOSAMINE N-DEACETYLASE"/>
    <property type="match status" value="1"/>
</dbReference>
<dbReference type="SUPFAM" id="SSF88713">
    <property type="entry name" value="Glycoside hydrolase/deacetylase"/>
    <property type="match status" value="1"/>
</dbReference>
<organism evidence="4 5">
    <name type="scientific">Flavobacterium commune</name>
    <dbReference type="NCBI Taxonomy" id="1306519"/>
    <lineage>
        <taxon>Bacteria</taxon>
        <taxon>Pseudomonadati</taxon>
        <taxon>Bacteroidota</taxon>
        <taxon>Flavobacteriia</taxon>
        <taxon>Flavobacteriales</taxon>
        <taxon>Flavobacteriaceae</taxon>
        <taxon>Flavobacterium</taxon>
    </lineage>
</organism>
<keyword evidence="2" id="KW-0732">Signal</keyword>
<dbReference type="GO" id="GO:0005975">
    <property type="term" value="P:carbohydrate metabolic process"/>
    <property type="evidence" value="ECO:0007669"/>
    <property type="project" value="InterPro"/>
</dbReference>
<gene>
    <name evidence="4" type="ORF">BIW12_01820</name>
</gene>
<dbReference type="GO" id="GO:0016810">
    <property type="term" value="F:hydrolase activity, acting on carbon-nitrogen (but not peptide) bonds"/>
    <property type="evidence" value="ECO:0007669"/>
    <property type="project" value="InterPro"/>
</dbReference>
<comment type="subcellular location">
    <subcellularLocation>
        <location evidence="1">Secreted</location>
    </subcellularLocation>
</comment>
<feature type="domain" description="NodB homology" evidence="3">
    <location>
        <begin position="25"/>
        <end position="230"/>
    </location>
</feature>
<protein>
    <submittedName>
        <fullName evidence="4">Polysaccharide deacetylase</fullName>
    </submittedName>
</protein>
<reference evidence="4 5" key="1">
    <citation type="submission" date="2016-10" db="EMBL/GenBank/DDBJ databases">
        <title>Complete Genome Sequence of Flavobacterium sp. PK15.</title>
        <authorList>
            <person name="Ekwe A."/>
            <person name="Kim S.B."/>
        </authorList>
    </citation>
    <scope>NUCLEOTIDE SEQUENCE [LARGE SCALE GENOMIC DNA]</scope>
    <source>
        <strain evidence="4 5">PK15</strain>
    </source>
</reference>
<dbReference type="AlphaFoldDB" id="A0A1D9PE72"/>
<accession>A0A1D9PE72</accession>
<keyword evidence="5" id="KW-1185">Reference proteome</keyword>
<dbReference type="InterPro" id="IPR011330">
    <property type="entry name" value="Glyco_hydro/deAcase_b/a-brl"/>
</dbReference>
<dbReference type="Proteomes" id="UP000178198">
    <property type="component" value="Chromosome"/>
</dbReference>
<dbReference type="InterPro" id="IPR002509">
    <property type="entry name" value="NODB_dom"/>
</dbReference>
<name>A0A1D9PE72_9FLAO</name>
<dbReference type="STRING" id="1306519.BIW12_01820"/>
<dbReference type="InterPro" id="IPR051398">
    <property type="entry name" value="Polysacch_Deacetylase"/>
</dbReference>